<accession>A0A9P6LWG8</accession>
<evidence type="ECO:0000256" key="4">
    <source>
        <dbReference type="PIRSR" id="PIRSR606689-1"/>
    </source>
</evidence>
<keyword evidence="5" id="KW-0479">Metal-binding</keyword>
<organism evidence="7 8">
    <name type="scientific">Modicella reniformis</name>
    <dbReference type="NCBI Taxonomy" id="1440133"/>
    <lineage>
        <taxon>Eukaryota</taxon>
        <taxon>Fungi</taxon>
        <taxon>Fungi incertae sedis</taxon>
        <taxon>Mucoromycota</taxon>
        <taxon>Mortierellomycotina</taxon>
        <taxon>Mortierellomycetes</taxon>
        <taxon>Mortierellales</taxon>
        <taxon>Mortierellaceae</taxon>
        <taxon>Modicella</taxon>
    </lineage>
</organism>
<dbReference type="SMART" id="SM00178">
    <property type="entry name" value="SAR"/>
    <property type="match status" value="1"/>
</dbReference>
<dbReference type="GO" id="GO:0003924">
    <property type="term" value="F:GTPase activity"/>
    <property type="evidence" value="ECO:0007669"/>
    <property type="project" value="InterPro"/>
</dbReference>
<evidence type="ECO:0000256" key="3">
    <source>
        <dbReference type="ARBA" id="ARBA00023134"/>
    </source>
</evidence>
<dbReference type="FunFam" id="3.40.50.300:FF:000412">
    <property type="entry name" value="ADP-ribosylation factor 1"/>
    <property type="match status" value="1"/>
</dbReference>
<gene>
    <name evidence="7" type="ORF">BGZ65_009082</name>
</gene>
<proteinExistence type="inferred from homology"/>
<dbReference type="InterPro" id="IPR024156">
    <property type="entry name" value="Small_GTPase_ARF"/>
</dbReference>
<dbReference type="InterPro" id="IPR005225">
    <property type="entry name" value="Small_GTP-bd"/>
</dbReference>
<dbReference type="InterPro" id="IPR027417">
    <property type="entry name" value="P-loop_NTPase"/>
</dbReference>
<dbReference type="AlphaFoldDB" id="A0A9P6LWG8"/>
<evidence type="ECO:0000256" key="6">
    <source>
        <dbReference type="RuleBase" id="RU003925"/>
    </source>
</evidence>
<evidence type="ECO:0008006" key="9">
    <source>
        <dbReference type="Google" id="ProtNLM"/>
    </source>
</evidence>
<feature type="binding site" evidence="5">
    <location>
        <position position="31"/>
    </location>
    <ligand>
        <name>Mg(2+)</name>
        <dbReference type="ChEBI" id="CHEBI:18420"/>
    </ligand>
</feature>
<dbReference type="Pfam" id="PF00025">
    <property type="entry name" value="Arf"/>
    <property type="match status" value="1"/>
</dbReference>
<dbReference type="SMART" id="SM00175">
    <property type="entry name" value="RAB"/>
    <property type="match status" value="1"/>
</dbReference>
<dbReference type="InterPro" id="IPR006689">
    <property type="entry name" value="Small_GTPase_ARF/SAR"/>
</dbReference>
<dbReference type="SMART" id="SM00177">
    <property type="entry name" value="ARF"/>
    <property type="match status" value="1"/>
</dbReference>
<keyword evidence="8" id="KW-1185">Reference proteome</keyword>
<keyword evidence="3 4" id="KW-0342">GTP-binding</keyword>
<dbReference type="OrthoDB" id="2011769at2759"/>
<dbReference type="PANTHER" id="PTHR11711">
    <property type="entry name" value="ADP RIBOSYLATION FACTOR-RELATED"/>
    <property type="match status" value="1"/>
</dbReference>
<dbReference type="PRINTS" id="PR00328">
    <property type="entry name" value="SAR1GTPBP"/>
</dbReference>
<keyword evidence="2 4" id="KW-0547">Nucleotide-binding</keyword>
<evidence type="ECO:0000313" key="7">
    <source>
        <dbReference type="EMBL" id="KAF9947143.1"/>
    </source>
</evidence>
<comment type="similarity">
    <text evidence="1 6">Belongs to the small GTPase superfamily. Arf family.</text>
</comment>
<dbReference type="GO" id="GO:0005525">
    <property type="term" value="F:GTP binding"/>
    <property type="evidence" value="ECO:0007669"/>
    <property type="project" value="UniProtKB-KW"/>
</dbReference>
<evidence type="ECO:0000256" key="1">
    <source>
        <dbReference type="ARBA" id="ARBA00010290"/>
    </source>
</evidence>
<feature type="binding site" evidence="4">
    <location>
        <begin position="24"/>
        <end position="31"/>
    </location>
    <ligand>
        <name>GTP</name>
        <dbReference type="ChEBI" id="CHEBI:37565"/>
    </ligand>
</feature>
<feature type="non-terminal residue" evidence="7">
    <location>
        <position position="174"/>
    </location>
</feature>
<dbReference type="PROSITE" id="PS51417">
    <property type="entry name" value="ARF"/>
    <property type="match status" value="1"/>
</dbReference>
<feature type="binding site" evidence="4">
    <location>
        <begin position="129"/>
        <end position="132"/>
    </location>
    <ligand>
        <name>GTP</name>
        <dbReference type="ChEBI" id="CHEBI:37565"/>
    </ligand>
</feature>
<feature type="binding site" evidence="5">
    <location>
        <position position="48"/>
    </location>
    <ligand>
        <name>Mg(2+)</name>
        <dbReference type="ChEBI" id="CHEBI:18420"/>
    </ligand>
</feature>
<dbReference type="Gene3D" id="3.40.50.300">
    <property type="entry name" value="P-loop containing nucleotide triphosphate hydrolases"/>
    <property type="match status" value="1"/>
</dbReference>
<comment type="caution">
    <text evidence="7">The sequence shown here is derived from an EMBL/GenBank/DDBJ whole genome shotgun (WGS) entry which is preliminary data.</text>
</comment>
<dbReference type="CDD" id="cd00878">
    <property type="entry name" value="Arf_Arl"/>
    <property type="match status" value="1"/>
</dbReference>
<sequence>MGALFSSLGSLLFSPVPTKTMMIGLDGAGKTTILYHLKLSRRVTTIPTIGFNVETISYNNFTITLWDICGQDRLRPLYRYYFADTVGMVFVVDSTDVERIGEVKEELWRMLNELDDAGLNKIPVLVYANKQDLQTAMMVSEVKDALDLMSVKDREWHIQGASAIDGEGLKDGLD</sequence>
<name>A0A9P6LWG8_9FUNG</name>
<evidence type="ECO:0000313" key="8">
    <source>
        <dbReference type="Proteomes" id="UP000749646"/>
    </source>
</evidence>
<keyword evidence="5" id="KW-0460">Magnesium</keyword>
<dbReference type="Proteomes" id="UP000749646">
    <property type="component" value="Unassembled WGS sequence"/>
</dbReference>
<evidence type="ECO:0000256" key="2">
    <source>
        <dbReference type="ARBA" id="ARBA00022741"/>
    </source>
</evidence>
<dbReference type="SUPFAM" id="SSF52540">
    <property type="entry name" value="P-loop containing nucleoside triphosphate hydrolases"/>
    <property type="match status" value="1"/>
</dbReference>
<feature type="binding site" evidence="4">
    <location>
        <position position="70"/>
    </location>
    <ligand>
        <name>GTP</name>
        <dbReference type="ChEBI" id="CHEBI:37565"/>
    </ligand>
</feature>
<evidence type="ECO:0000256" key="5">
    <source>
        <dbReference type="PIRSR" id="PIRSR606689-2"/>
    </source>
</evidence>
<reference evidence="7" key="1">
    <citation type="journal article" date="2020" name="Fungal Divers.">
        <title>Resolving the Mortierellaceae phylogeny through synthesis of multi-gene phylogenetics and phylogenomics.</title>
        <authorList>
            <person name="Vandepol N."/>
            <person name="Liber J."/>
            <person name="Desiro A."/>
            <person name="Na H."/>
            <person name="Kennedy M."/>
            <person name="Barry K."/>
            <person name="Grigoriev I.V."/>
            <person name="Miller A.N."/>
            <person name="O'Donnell K."/>
            <person name="Stajich J.E."/>
            <person name="Bonito G."/>
        </authorList>
    </citation>
    <scope>NUCLEOTIDE SEQUENCE</scope>
    <source>
        <strain evidence="7">MES-2147</strain>
    </source>
</reference>
<dbReference type="NCBIfam" id="TIGR00231">
    <property type="entry name" value="small_GTP"/>
    <property type="match status" value="1"/>
</dbReference>
<dbReference type="GO" id="GO:0030010">
    <property type="term" value="P:establishment of cell polarity"/>
    <property type="evidence" value="ECO:0007669"/>
    <property type="project" value="UniProtKB-ARBA"/>
</dbReference>
<dbReference type="EMBL" id="JAAAHW010007626">
    <property type="protein sequence ID" value="KAF9947143.1"/>
    <property type="molecule type" value="Genomic_DNA"/>
</dbReference>
<protein>
    <recommendedName>
        <fullName evidence="9">ADP-ribosylation factor</fullName>
    </recommendedName>
</protein>
<dbReference type="GO" id="GO:0046872">
    <property type="term" value="F:metal ion binding"/>
    <property type="evidence" value="ECO:0007669"/>
    <property type="project" value="UniProtKB-KW"/>
</dbReference>